<proteinExistence type="predicted"/>
<keyword evidence="3" id="KW-1185">Reference proteome</keyword>
<feature type="region of interest" description="Disordered" evidence="1">
    <location>
        <begin position="120"/>
        <end position="139"/>
    </location>
</feature>
<dbReference type="KEGG" id="ppd:Ppro_0500"/>
<organism evidence="2 3">
    <name type="scientific">Pelobacter propionicus (strain DSM 2379 / NBRC 103807 / OttBd1)</name>
    <dbReference type="NCBI Taxonomy" id="338966"/>
    <lineage>
        <taxon>Bacteria</taxon>
        <taxon>Pseudomonadati</taxon>
        <taxon>Thermodesulfobacteriota</taxon>
        <taxon>Desulfuromonadia</taxon>
        <taxon>Desulfuromonadales</taxon>
        <taxon>Desulfuromonadaceae</taxon>
        <taxon>Pelobacter</taxon>
    </lineage>
</organism>
<dbReference type="STRING" id="338966.Ppro_0500"/>
<dbReference type="Proteomes" id="UP000006732">
    <property type="component" value="Chromosome"/>
</dbReference>
<name>A1ALB1_PELPD</name>
<protein>
    <submittedName>
        <fullName evidence="2">Uncharacterized protein</fullName>
    </submittedName>
</protein>
<accession>A1ALB1</accession>
<evidence type="ECO:0000313" key="2">
    <source>
        <dbReference type="EMBL" id="ABK98131.1"/>
    </source>
</evidence>
<evidence type="ECO:0000313" key="3">
    <source>
        <dbReference type="Proteomes" id="UP000006732"/>
    </source>
</evidence>
<feature type="compositionally biased region" description="Basic and acidic residues" evidence="1">
    <location>
        <begin position="129"/>
        <end position="139"/>
    </location>
</feature>
<reference evidence="2 3" key="1">
    <citation type="submission" date="2006-10" db="EMBL/GenBank/DDBJ databases">
        <title>Complete sequence of chromosome of Pelobacter propionicus DSM 2379.</title>
        <authorList>
            <consortium name="US DOE Joint Genome Institute"/>
            <person name="Copeland A."/>
            <person name="Lucas S."/>
            <person name="Lapidus A."/>
            <person name="Barry K."/>
            <person name="Detter J.C."/>
            <person name="Glavina del Rio T."/>
            <person name="Hammon N."/>
            <person name="Israni S."/>
            <person name="Dalin E."/>
            <person name="Tice H."/>
            <person name="Pitluck S."/>
            <person name="Saunders E."/>
            <person name="Brettin T."/>
            <person name="Bruce D."/>
            <person name="Han C."/>
            <person name="Tapia R."/>
            <person name="Schmutz J."/>
            <person name="Larimer F."/>
            <person name="Land M."/>
            <person name="Hauser L."/>
            <person name="Kyrpides N."/>
            <person name="Kim E."/>
            <person name="Lovley D."/>
            <person name="Richardson P."/>
        </authorList>
    </citation>
    <scope>NUCLEOTIDE SEQUENCE [LARGE SCALE GENOMIC DNA]</scope>
    <source>
        <strain evidence="3">DSM 2379 / NBRC 103807 / OttBd1</strain>
    </source>
</reference>
<dbReference type="HOGENOM" id="CLU_1336463_0_0_7"/>
<dbReference type="NCBIfam" id="NF041621">
    <property type="entry name" value="MXAN_5187_C_dom"/>
    <property type="match status" value="1"/>
</dbReference>
<dbReference type="AlphaFoldDB" id="A1ALB1"/>
<evidence type="ECO:0000256" key="1">
    <source>
        <dbReference type="SAM" id="MobiDB-lite"/>
    </source>
</evidence>
<dbReference type="EMBL" id="CP000482">
    <property type="protein sequence ID" value="ABK98131.1"/>
    <property type="molecule type" value="Genomic_DNA"/>
</dbReference>
<dbReference type="eggNOG" id="COG3266">
    <property type="taxonomic scope" value="Bacteria"/>
</dbReference>
<gene>
    <name evidence="2" type="ordered locus">Ppro_0500</name>
</gene>
<sequence length="205" mass="23822">MGFGYILTAPIPLILKEQNTMALVDDLALLERQLTNLITRYEQYFIGMEKREPLQLLGEVEKLVRRHAGTTINNTMLRHRFTMLTARLNTYREHWNRILRLMEEGRYSRDRFISDLRQRQRDSGALGREQGEQPSRDADIDRLFNELREARMTCHMPVESLTREMVAASIAKSTPALIARLGTDDLHFRVVVENGKPKIKAGTRK</sequence>